<dbReference type="PANTHER" id="PTHR30349:SF41">
    <property type="entry name" value="INTEGRASE_RECOMBINASE PROTEIN MJ0367-RELATED"/>
    <property type="match status" value="1"/>
</dbReference>
<protein>
    <submittedName>
        <fullName evidence="8">Tyrosine-type recombinase/integrase</fullName>
    </submittedName>
</protein>
<dbReference type="InterPro" id="IPR002104">
    <property type="entry name" value="Integrase_catalytic"/>
</dbReference>
<evidence type="ECO:0000256" key="1">
    <source>
        <dbReference type="ARBA" id="ARBA00008857"/>
    </source>
</evidence>
<evidence type="ECO:0000313" key="8">
    <source>
        <dbReference type="EMBL" id="NOU67519.1"/>
    </source>
</evidence>
<evidence type="ECO:0000256" key="2">
    <source>
        <dbReference type="ARBA" id="ARBA00022908"/>
    </source>
</evidence>
<keyword evidence="2" id="KW-0229">DNA integration</keyword>
<evidence type="ECO:0000259" key="7">
    <source>
        <dbReference type="PROSITE" id="PS51900"/>
    </source>
</evidence>
<dbReference type="SUPFAM" id="SSF56349">
    <property type="entry name" value="DNA breaking-rejoining enzymes"/>
    <property type="match status" value="1"/>
</dbReference>
<evidence type="ECO:0000256" key="4">
    <source>
        <dbReference type="ARBA" id="ARBA00023172"/>
    </source>
</evidence>
<dbReference type="Pfam" id="PF02899">
    <property type="entry name" value="Phage_int_SAM_1"/>
    <property type="match status" value="1"/>
</dbReference>
<dbReference type="Gene3D" id="1.10.150.130">
    <property type="match status" value="1"/>
</dbReference>
<evidence type="ECO:0000313" key="9">
    <source>
        <dbReference type="Proteomes" id="UP000653578"/>
    </source>
</evidence>
<reference evidence="8 9" key="1">
    <citation type="submission" date="2019-10" db="EMBL/GenBank/DDBJ databases">
        <title>Description of Paenibacillus humi sp. nov.</title>
        <authorList>
            <person name="Carlier A."/>
            <person name="Qi S."/>
        </authorList>
    </citation>
    <scope>NUCLEOTIDE SEQUENCE [LARGE SCALE GENOMIC DNA]</scope>
    <source>
        <strain evidence="8 9">LMG 31461</strain>
    </source>
</reference>
<dbReference type="PANTHER" id="PTHR30349">
    <property type="entry name" value="PHAGE INTEGRASE-RELATED"/>
    <property type="match status" value="1"/>
</dbReference>
<evidence type="ECO:0000259" key="6">
    <source>
        <dbReference type="PROSITE" id="PS51898"/>
    </source>
</evidence>
<dbReference type="Pfam" id="PF00589">
    <property type="entry name" value="Phage_integrase"/>
    <property type="match status" value="1"/>
</dbReference>
<organism evidence="8 9">
    <name type="scientific">Paenibacillus plantarum</name>
    <dbReference type="NCBI Taxonomy" id="2654975"/>
    <lineage>
        <taxon>Bacteria</taxon>
        <taxon>Bacillati</taxon>
        <taxon>Bacillota</taxon>
        <taxon>Bacilli</taxon>
        <taxon>Bacillales</taxon>
        <taxon>Paenibacillaceae</taxon>
        <taxon>Paenibacillus</taxon>
    </lineage>
</organism>
<feature type="domain" description="Tyr recombinase" evidence="6">
    <location>
        <begin position="170"/>
        <end position="361"/>
    </location>
</feature>
<dbReference type="InterPro" id="IPR044068">
    <property type="entry name" value="CB"/>
</dbReference>
<comment type="similarity">
    <text evidence="1">Belongs to the 'phage' integrase family.</text>
</comment>
<dbReference type="Gene3D" id="1.10.443.10">
    <property type="entry name" value="Intergrase catalytic core"/>
    <property type="match status" value="1"/>
</dbReference>
<proteinExistence type="inferred from homology"/>
<feature type="domain" description="Core-binding (CB)" evidence="7">
    <location>
        <begin position="22"/>
        <end position="120"/>
    </location>
</feature>
<name>A0ABX1XI22_9BACL</name>
<keyword evidence="3 5" id="KW-0238">DNA-binding</keyword>
<dbReference type="InterPro" id="IPR004107">
    <property type="entry name" value="Integrase_SAM-like_N"/>
</dbReference>
<dbReference type="InterPro" id="IPR010998">
    <property type="entry name" value="Integrase_recombinase_N"/>
</dbReference>
<evidence type="ECO:0000256" key="3">
    <source>
        <dbReference type="ARBA" id="ARBA00023125"/>
    </source>
</evidence>
<dbReference type="RefSeq" id="WP_171634279.1">
    <property type="nucleotide sequence ID" value="NZ_WHNY01000067.1"/>
</dbReference>
<keyword evidence="4" id="KW-0233">DNA recombination</keyword>
<dbReference type="EMBL" id="WHNY01000067">
    <property type="protein sequence ID" value="NOU67519.1"/>
    <property type="molecule type" value="Genomic_DNA"/>
</dbReference>
<dbReference type="InterPro" id="IPR050090">
    <property type="entry name" value="Tyrosine_recombinase_XerCD"/>
</dbReference>
<dbReference type="PROSITE" id="PS51900">
    <property type="entry name" value="CB"/>
    <property type="match status" value="1"/>
</dbReference>
<accession>A0ABX1XI22</accession>
<dbReference type="PROSITE" id="PS51898">
    <property type="entry name" value="TYR_RECOMBINASE"/>
    <property type="match status" value="1"/>
</dbReference>
<sequence length="384" mass="45078">MRVQEVILNDNKKRYLLLDEVGVPVVPVMKYLKYLDQTGKSNNTLKTYCYALKQYFTYLEEQKLDYKEVGVKDLASFVGWLRNPFESGKVTPLHQIEAKRTEKSVNLIITVVTNLYDYFFRIQEIQNDMVDKLVRQVFRGGHSKYKGFLHHVNEGKPTSKNVLKLKEPRRKPRALLKEEVEHIYESTTNIRDRLLIQLLFETGLRIGEALSLFMEDFVFNHKNGHRIRLTDRGELENGAKLKTGERELFVSQGLMDLYDDYLYNVIDDLEIDTNFVFVKLRGNRVGQPMNDRDVRALFKVLCKKTGMHIHPHLLRHTHATIYYRQTKDIKQVQERLGHANIQTTMNMYVHPSQEDIRENWEKAQHAFQLGNIQSEEITDSGITE</sequence>
<keyword evidence="9" id="KW-1185">Reference proteome</keyword>
<comment type="caution">
    <text evidence="8">The sequence shown here is derived from an EMBL/GenBank/DDBJ whole genome shotgun (WGS) entry which is preliminary data.</text>
</comment>
<dbReference type="InterPro" id="IPR011010">
    <property type="entry name" value="DNA_brk_join_enz"/>
</dbReference>
<dbReference type="InterPro" id="IPR013762">
    <property type="entry name" value="Integrase-like_cat_sf"/>
</dbReference>
<gene>
    <name evidence="8" type="ORF">GC096_26100</name>
</gene>
<dbReference type="Proteomes" id="UP000653578">
    <property type="component" value="Unassembled WGS sequence"/>
</dbReference>
<evidence type="ECO:0000256" key="5">
    <source>
        <dbReference type="PROSITE-ProRule" id="PRU01248"/>
    </source>
</evidence>